<keyword evidence="1" id="KW-0596">Phosphopantetheine</keyword>
<keyword evidence="2" id="KW-0597">Phosphoprotein</keyword>
<dbReference type="InterPro" id="IPR009081">
    <property type="entry name" value="PP-bd_ACP"/>
</dbReference>
<proteinExistence type="predicted"/>
<dbReference type="Gene3D" id="3.30.300.30">
    <property type="match status" value="1"/>
</dbReference>
<evidence type="ECO:0000256" key="2">
    <source>
        <dbReference type="ARBA" id="ARBA00022553"/>
    </source>
</evidence>
<feature type="domain" description="Carrier" evidence="3">
    <location>
        <begin position="313"/>
        <end position="389"/>
    </location>
</feature>
<name>A0A815NGK2_9BILA</name>
<evidence type="ECO:0000259" key="3">
    <source>
        <dbReference type="PROSITE" id="PS50075"/>
    </source>
</evidence>
<dbReference type="EMBL" id="CAJNOQ010018693">
    <property type="protein sequence ID" value="CAF1434360.1"/>
    <property type="molecule type" value="Genomic_DNA"/>
</dbReference>
<dbReference type="PANTHER" id="PTHR44845">
    <property type="entry name" value="CARRIER DOMAIN-CONTAINING PROTEIN"/>
    <property type="match status" value="1"/>
</dbReference>
<dbReference type="EMBL" id="CAJOBC010084130">
    <property type="protein sequence ID" value="CAF4312164.1"/>
    <property type="molecule type" value="Genomic_DNA"/>
</dbReference>
<dbReference type="PROSITE" id="PS50075">
    <property type="entry name" value="CARRIER"/>
    <property type="match status" value="1"/>
</dbReference>
<dbReference type="Pfam" id="PF07993">
    <property type="entry name" value="NAD_binding_4"/>
    <property type="match status" value="1"/>
</dbReference>
<sequence>MLRPNSNLDMNILTNVIEKLRITFVIFVPAIMLLVCDYLESNTNHIVYLETLRIVCSGGDAMVPSTILRFVQYVSSTCKVYNLYGPAESTMACIYHLVNNDDLISGLIPIGRPLANYHCYILDEYLQPVANNENGELFIGGAGVFAGYLNRDDLSVQVLHNIRRLTGQDGKYYKTGDLVKYNLNGEIIFVGREDYQIKLRGMRIEVGEVEQTILHSPLEVSSCVVVKRCYEQTHQEYLLAYVRMKNRHTNDELLINELREYCQLQLPQYMIPAMFITVDQFKLNANGKIDRKQLPQPDFSQLLNSINNKNYIEPQTELEIQIHDLWCQVLNHEKISLNSDFFSLGGTSLLVMKLYYYYKTKFHSIIMNISCLFDNRTIKLQAQLIQRMQQQHAWPVVKFYGDLAQHQFGLSKEMWGNLVENIQMIYHCGAMVNHLKGYVEHRAANVNGTLEIIRLAVSSSHKMKINYISTLSVQSVKGEEDCYQSMETTNGYVQSKWVAEKIMQQAKESGLSVTIFRPGMISWCTTTGCFNEQDWLYRLFAGLIHIRVAPDINSYLDLTPVDYVSKKIVQLGQQSRIPLKSIYAIHNKNKMITFKSIWCTICRTINPMRSPEYVELNVWKGKLLQMLNNSNNIEQDNLLNGLLLFDINGFDDDAPLNNNNVDVISFPDLIDPVLFAQKLIQKTLT</sequence>
<comment type="caution">
    <text evidence="4">The sequence shown here is derived from an EMBL/GenBank/DDBJ whole genome shotgun (WGS) entry which is preliminary data.</text>
</comment>
<dbReference type="Proteomes" id="UP000663829">
    <property type="component" value="Unassembled WGS sequence"/>
</dbReference>
<dbReference type="PANTHER" id="PTHR44845:SF7">
    <property type="entry name" value="PLIPASTATIN SYNTHASE SUBUNIT D"/>
    <property type="match status" value="1"/>
</dbReference>
<dbReference type="Pfam" id="PF13193">
    <property type="entry name" value="AMP-binding_C"/>
    <property type="match status" value="1"/>
</dbReference>
<dbReference type="SUPFAM" id="SSF51735">
    <property type="entry name" value="NAD(P)-binding Rossmann-fold domains"/>
    <property type="match status" value="1"/>
</dbReference>
<evidence type="ECO:0000313" key="5">
    <source>
        <dbReference type="EMBL" id="CAF4312164.1"/>
    </source>
</evidence>
<dbReference type="SUPFAM" id="SSF47336">
    <property type="entry name" value="ACP-like"/>
    <property type="match status" value="1"/>
</dbReference>
<dbReference type="InterPro" id="IPR036736">
    <property type="entry name" value="ACP-like_sf"/>
</dbReference>
<dbReference type="InterPro" id="IPR036291">
    <property type="entry name" value="NAD(P)-bd_dom_sf"/>
</dbReference>
<dbReference type="OrthoDB" id="416786at2759"/>
<dbReference type="SUPFAM" id="SSF56801">
    <property type="entry name" value="Acetyl-CoA synthetase-like"/>
    <property type="match status" value="1"/>
</dbReference>
<dbReference type="InterPro" id="IPR045851">
    <property type="entry name" value="AMP-bd_C_sf"/>
</dbReference>
<dbReference type="InterPro" id="IPR000873">
    <property type="entry name" value="AMP-dep_synth/lig_dom"/>
</dbReference>
<dbReference type="Pfam" id="PF00550">
    <property type="entry name" value="PP-binding"/>
    <property type="match status" value="1"/>
</dbReference>
<keyword evidence="6" id="KW-1185">Reference proteome</keyword>
<dbReference type="InterPro" id="IPR025110">
    <property type="entry name" value="AMP-bd_C"/>
</dbReference>
<gene>
    <name evidence="4" type="ORF">GPM918_LOCUS34130</name>
    <name evidence="5" type="ORF">SRO942_LOCUS34825</name>
</gene>
<evidence type="ECO:0000313" key="4">
    <source>
        <dbReference type="EMBL" id="CAF1434360.1"/>
    </source>
</evidence>
<reference evidence="4" key="1">
    <citation type="submission" date="2021-02" db="EMBL/GenBank/DDBJ databases">
        <authorList>
            <person name="Nowell W R."/>
        </authorList>
    </citation>
    <scope>NUCLEOTIDE SEQUENCE</scope>
</reference>
<dbReference type="InterPro" id="IPR013120">
    <property type="entry name" value="FAR_NAD-bd"/>
</dbReference>
<evidence type="ECO:0000313" key="6">
    <source>
        <dbReference type="Proteomes" id="UP000663829"/>
    </source>
</evidence>
<evidence type="ECO:0000256" key="1">
    <source>
        <dbReference type="ARBA" id="ARBA00022450"/>
    </source>
</evidence>
<dbReference type="AlphaFoldDB" id="A0A815NGK2"/>
<dbReference type="InterPro" id="IPR042099">
    <property type="entry name" value="ANL_N_sf"/>
</dbReference>
<dbReference type="Gene3D" id="3.40.50.12780">
    <property type="entry name" value="N-terminal domain of ligase-like"/>
    <property type="match status" value="1"/>
</dbReference>
<organism evidence="4 6">
    <name type="scientific">Didymodactylos carnosus</name>
    <dbReference type="NCBI Taxonomy" id="1234261"/>
    <lineage>
        <taxon>Eukaryota</taxon>
        <taxon>Metazoa</taxon>
        <taxon>Spiralia</taxon>
        <taxon>Gnathifera</taxon>
        <taxon>Rotifera</taxon>
        <taxon>Eurotatoria</taxon>
        <taxon>Bdelloidea</taxon>
        <taxon>Philodinida</taxon>
        <taxon>Philodinidae</taxon>
        <taxon>Didymodactylos</taxon>
    </lineage>
</organism>
<dbReference type="Pfam" id="PF00501">
    <property type="entry name" value="AMP-binding"/>
    <property type="match status" value="1"/>
</dbReference>
<protein>
    <recommendedName>
        <fullName evidence="3">Carrier domain-containing protein</fullName>
    </recommendedName>
</protein>
<accession>A0A815NGK2</accession>
<dbReference type="Proteomes" id="UP000681722">
    <property type="component" value="Unassembled WGS sequence"/>
</dbReference>
<dbReference type="Gene3D" id="3.40.50.720">
    <property type="entry name" value="NAD(P)-binding Rossmann-like Domain"/>
    <property type="match status" value="1"/>
</dbReference>